<sequence length="86" mass="8944">MHTGGEHAQFLGLLALAIGGTIGGAWWAGSKYGATEKVFQAEVKRLEGLIAQSKAEAIAEIGEKFLTYGFGNLDGCMPACTVSLLA</sequence>
<protein>
    <submittedName>
        <fullName evidence="1">Uncharacterized protein</fullName>
    </submittedName>
</protein>
<dbReference type="Proteomes" id="UP001489004">
    <property type="component" value="Unassembled WGS sequence"/>
</dbReference>
<comment type="caution">
    <text evidence="1">The sequence shown here is derived from an EMBL/GenBank/DDBJ whole genome shotgun (WGS) entry which is preliminary data.</text>
</comment>
<name>A0AAW1QPS5_9CHLO</name>
<proteinExistence type="predicted"/>
<reference evidence="1 2" key="1">
    <citation type="journal article" date="2024" name="Nat. Commun.">
        <title>Phylogenomics reveals the evolutionary origins of lichenization in chlorophyte algae.</title>
        <authorList>
            <person name="Puginier C."/>
            <person name="Libourel C."/>
            <person name="Otte J."/>
            <person name="Skaloud P."/>
            <person name="Haon M."/>
            <person name="Grisel S."/>
            <person name="Petersen M."/>
            <person name="Berrin J.G."/>
            <person name="Delaux P.M."/>
            <person name="Dal Grande F."/>
            <person name="Keller J."/>
        </authorList>
    </citation>
    <scope>NUCLEOTIDE SEQUENCE [LARGE SCALE GENOMIC DNA]</scope>
    <source>
        <strain evidence="1 2">SAG 2043</strain>
    </source>
</reference>
<dbReference type="AlphaFoldDB" id="A0AAW1QPS5"/>
<dbReference type="EMBL" id="JALJOR010000002">
    <property type="protein sequence ID" value="KAK9823250.1"/>
    <property type="molecule type" value="Genomic_DNA"/>
</dbReference>
<keyword evidence="2" id="KW-1185">Reference proteome</keyword>
<organism evidence="1 2">
    <name type="scientific">[Myrmecia] bisecta</name>
    <dbReference type="NCBI Taxonomy" id="41462"/>
    <lineage>
        <taxon>Eukaryota</taxon>
        <taxon>Viridiplantae</taxon>
        <taxon>Chlorophyta</taxon>
        <taxon>core chlorophytes</taxon>
        <taxon>Trebouxiophyceae</taxon>
        <taxon>Trebouxiales</taxon>
        <taxon>Trebouxiaceae</taxon>
        <taxon>Myrmecia</taxon>
    </lineage>
</organism>
<gene>
    <name evidence="1" type="ORF">WJX72_001339</name>
</gene>
<evidence type="ECO:0000313" key="1">
    <source>
        <dbReference type="EMBL" id="KAK9823250.1"/>
    </source>
</evidence>
<accession>A0AAW1QPS5</accession>
<evidence type="ECO:0000313" key="2">
    <source>
        <dbReference type="Proteomes" id="UP001489004"/>
    </source>
</evidence>